<evidence type="ECO:0000313" key="3">
    <source>
        <dbReference type="Proteomes" id="UP000214673"/>
    </source>
</evidence>
<keyword evidence="1" id="KW-0812">Transmembrane</keyword>
<evidence type="ECO:0000313" key="2">
    <source>
        <dbReference type="EMBL" id="OWJ72391.1"/>
    </source>
</evidence>
<name>A0ABX3ZPQ5_9RHOB</name>
<organism evidence="2 3">
    <name type="scientific">Haematobacter missouriensis</name>
    <dbReference type="NCBI Taxonomy" id="366616"/>
    <lineage>
        <taxon>Bacteria</taxon>
        <taxon>Pseudomonadati</taxon>
        <taxon>Pseudomonadota</taxon>
        <taxon>Alphaproteobacteria</taxon>
        <taxon>Rhodobacterales</taxon>
        <taxon>Paracoccaceae</taxon>
        <taxon>Haematobacter</taxon>
    </lineage>
</organism>
<keyword evidence="1" id="KW-1133">Transmembrane helix</keyword>
<dbReference type="EMBL" id="NIPV01000097">
    <property type="protein sequence ID" value="OWJ72391.1"/>
    <property type="molecule type" value="Genomic_DNA"/>
</dbReference>
<keyword evidence="3" id="KW-1185">Reference proteome</keyword>
<dbReference type="Proteomes" id="UP000214673">
    <property type="component" value="Unassembled WGS sequence"/>
</dbReference>
<reference evidence="2 3" key="1">
    <citation type="submission" date="2016-11" db="EMBL/GenBank/DDBJ databases">
        <title>Comparison of Traditional DNA-DNA Hybridization with In Silico Genomic Analysis.</title>
        <authorList>
            <person name="Nicholson A.C."/>
            <person name="Sammons S."/>
            <person name="Humrighouse B.W."/>
            <person name="Graziano J."/>
            <person name="Lasker B."/>
            <person name="Whitney A.M."/>
            <person name="Mcquiston J.R."/>
        </authorList>
    </citation>
    <scope>NUCLEOTIDE SEQUENCE [LARGE SCALE GENOMIC DNA]</scope>
    <source>
        <strain evidence="2 3">H1892</strain>
    </source>
</reference>
<protein>
    <recommendedName>
        <fullName evidence="4">STAS domain-containing protein</fullName>
    </recommendedName>
</protein>
<sequence length="110" mass="11896">MADTDRTELDQVRAISEAAEKDIDGLPARLRFYAAMGGTTTIDLSAVGAIRLANRLERSTAQPLLVVIPPPTLPEQQIEALWRRLCGCLFLALAATAAADTFFNLLALAR</sequence>
<comment type="caution">
    <text evidence="2">The sequence shown here is derived from an EMBL/GenBank/DDBJ whole genome shotgun (WGS) entry which is preliminary data.</text>
</comment>
<proteinExistence type="predicted"/>
<keyword evidence="1" id="KW-0472">Membrane</keyword>
<accession>A0ABX3ZPQ5</accession>
<gene>
    <name evidence="2" type="ORF">CDV53_17495</name>
</gene>
<feature type="transmembrane region" description="Helical" evidence="1">
    <location>
        <begin position="85"/>
        <end position="109"/>
    </location>
</feature>
<evidence type="ECO:0008006" key="4">
    <source>
        <dbReference type="Google" id="ProtNLM"/>
    </source>
</evidence>
<dbReference type="RefSeq" id="WP_035741171.1">
    <property type="nucleotide sequence ID" value="NZ_JFGS01000001.1"/>
</dbReference>
<evidence type="ECO:0000256" key="1">
    <source>
        <dbReference type="SAM" id="Phobius"/>
    </source>
</evidence>